<dbReference type="PROSITE" id="PS00126">
    <property type="entry name" value="PDEASE_I_1"/>
    <property type="match status" value="1"/>
</dbReference>
<feature type="binding site" evidence="9">
    <location>
        <position position="480"/>
    </location>
    <ligand>
        <name>Zn(2+)</name>
        <dbReference type="ChEBI" id="CHEBI:29105"/>
        <label>1</label>
    </ligand>
</feature>
<dbReference type="InterPro" id="IPR036971">
    <property type="entry name" value="PDEase_catalytic_dom_sf"/>
</dbReference>
<evidence type="ECO:0000256" key="9">
    <source>
        <dbReference type="PIRSR" id="PIRSR623088-3"/>
    </source>
</evidence>
<dbReference type="EC" id="3.1.4.-" evidence="10"/>
<dbReference type="GO" id="GO:0007165">
    <property type="term" value="P:signal transduction"/>
    <property type="evidence" value="ECO:0007669"/>
    <property type="project" value="InterPro"/>
</dbReference>
<dbReference type="InterPro" id="IPR023174">
    <property type="entry name" value="PDEase_CS"/>
</dbReference>
<dbReference type="Gene3D" id="1.10.1300.10">
    <property type="entry name" value="3'5'-cyclic nucleotide phosphodiesterase, catalytic domain"/>
    <property type="match status" value="1"/>
</dbReference>
<feature type="compositionally biased region" description="Basic and acidic residues" evidence="12">
    <location>
        <begin position="576"/>
        <end position="588"/>
    </location>
</feature>
<feature type="binding site" evidence="9">
    <location>
        <position position="334"/>
    </location>
    <ligand>
        <name>Zn(2+)</name>
        <dbReference type="ChEBI" id="CHEBI:29105"/>
        <label>1</label>
    </ligand>
</feature>
<evidence type="ECO:0000256" key="1">
    <source>
        <dbReference type="ARBA" id="ARBA00000583"/>
    </source>
</evidence>
<comment type="cofactor">
    <cofactor evidence="10">
        <name>a divalent metal cation</name>
        <dbReference type="ChEBI" id="CHEBI:60240"/>
    </cofactor>
    <text evidence="10">Binds 2 divalent metal cations per subunit. Site 1 may preferentially bind zinc ions, while site 2 has a preference for magnesium and/or manganese ions.</text>
</comment>
<evidence type="ECO:0000256" key="12">
    <source>
        <dbReference type="SAM" id="MobiDB-lite"/>
    </source>
</evidence>
<feature type="binding site" evidence="8">
    <location>
        <position position="371"/>
    </location>
    <ligand>
        <name>AMP</name>
        <dbReference type="ChEBI" id="CHEBI:456215"/>
    </ligand>
</feature>
<name>A0A2T7PQB2_POMCA</name>
<proteinExistence type="inferred from homology"/>
<dbReference type="GO" id="GO:0046872">
    <property type="term" value="F:metal ion binding"/>
    <property type="evidence" value="ECO:0007669"/>
    <property type="project" value="UniProtKB-KW"/>
</dbReference>
<dbReference type="AlphaFoldDB" id="A0A2T7PQB2"/>
<dbReference type="CDD" id="cd00077">
    <property type="entry name" value="HDc"/>
    <property type="match status" value="1"/>
</dbReference>
<reference evidence="14 15" key="1">
    <citation type="submission" date="2018-04" db="EMBL/GenBank/DDBJ databases">
        <title>The genome of golden apple snail Pomacea canaliculata provides insight into stress tolerance and invasive adaptation.</title>
        <authorList>
            <person name="Liu C."/>
            <person name="Liu B."/>
            <person name="Ren Y."/>
            <person name="Zhang Y."/>
            <person name="Wang H."/>
            <person name="Li S."/>
            <person name="Jiang F."/>
            <person name="Yin L."/>
            <person name="Zhang G."/>
            <person name="Qian W."/>
            <person name="Fan W."/>
        </authorList>
    </citation>
    <scope>NUCLEOTIDE SEQUENCE [LARGE SCALE GENOMIC DNA]</scope>
    <source>
        <strain evidence="14">SZHN2017</strain>
        <tissue evidence="14">Muscle</tissue>
    </source>
</reference>
<evidence type="ECO:0000259" key="13">
    <source>
        <dbReference type="PROSITE" id="PS51845"/>
    </source>
</evidence>
<dbReference type="PANTHER" id="PTHR11347">
    <property type="entry name" value="CYCLIC NUCLEOTIDE PHOSPHODIESTERASE"/>
    <property type="match status" value="1"/>
</dbReference>
<dbReference type="SMART" id="SM00471">
    <property type="entry name" value="HDc"/>
    <property type="match status" value="1"/>
</dbReference>
<feature type="binding site" evidence="8">
    <location>
        <position position="480"/>
    </location>
    <ligand>
        <name>AMP</name>
        <dbReference type="ChEBI" id="CHEBI:456215"/>
    </ligand>
</feature>
<feature type="region of interest" description="Disordered" evidence="12">
    <location>
        <begin position="576"/>
        <end position="597"/>
    </location>
</feature>
<comment type="catalytic activity">
    <reaction evidence="1">
        <text>3',5'-cyclic GMP + H2O = GMP + H(+)</text>
        <dbReference type="Rhea" id="RHEA:16957"/>
        <dbReference type="ChEBI" id="CHEBI:15377"/>
        <dbReference type="ChEBI" id="CHEBI:15378"/>
        <dbReference type="ChEBI" id="CHEBI:57746"/>
        <dbReference type="ChEBI" id="CHEBI:58115"/>
        <dbReference type="EC" id="3.1.4.35"/>
    </reaction>
</comment>
<feature type="binding site" evidence="8">
    <location>
        <position position="531"/>
    </location>
    <ligand>
        <name>AMP</name>
        <dbReference type="ChEBI" id="CHEBI:456215"/>
    </ligand>
</feature>
<evidence type="ECO:0000256" key="4">
    <source>
        <dbReference type="ARBA" id="ARBA00022801"/>
    </source>
</evidence>
<dbReference type="GO" id="GO:0047555">
    <property type="term" value="F:3',5'-cyclic-GMP phosphodiesterase activity"/>
    <property type="evidence" value="ECO:0007669"/>
    <property type="project" value="UniProtKB-EC"/>
</dbReference>
<protein>
    <recommendedName>
        <fullName evidence="10">Phosphodiesterase</fullName>
        <ecNumber evidence="10">3.1.4.-</ecNumber>
    </recommendedName>
</protein>
<dbReference type="InterPro" id="IPR023088">
    <property type="entry name" value="PDEase"/>
</dbReference>
<organism evidence="14 15">
    <name type="scientific">Pomacea canaliculata</name>
    <name type="common">Golden apple snail</name>
    <dbReference type="NCBI Taxonomy" id="400727"/>
    <lineage>
        <taxon>Eukaryota</taxon>
        <taxon>Metazoa</taxon>
        <taxon>Spiralia</taxon>
        <taxon>Lophotrochozoa</taxon>
        <taxon>Mollusca</taxon>
        <taxon>Gastropoda</taxon>
        <taxon>Caenogastropoda</taxon>
        <taxon>Architaenioglossa</taxon>
        <taxon>Ampullarioidea</taxon>
        <taxon>Ampullariidae</taxon>
        <taxon>Pomacea</taxon>
    </lineage>
</organism>
<dbReference type="FunFam" id="1.10.1300.10:FF:000006">
    <property type="entry name" value="Phosphodiesterase 9A"/>
    <property type="match status" value="1"/>
</dbReference>
<dbReference type="SUPFAM" id="SSF109604">
    <property type="entry name" value="HD-domain/PDEase-like"/>
    <property type="match status" value="1"/>
</dbReference>
<dbReference type="InterPro" id="IPR002073">
    <property type="entry name" value="PDEase_catalytic_dom"/>
</dbReference>
<evidence type="ECO:0000256" key="5">
    <source>
        <dbReference type="ARBA" id="ARBA00037913"/>
    </source>
</evidence>
<evidence type="ECO:0000313" key="14">
    <source>
        <dbReference type="EMBL" id="PVD35616.1"/>
    </source>
</evidence>
<evidence type="ECO:0000256" key="3">
    <source>
        <dbReference type="ARBA" id="ARBA00022723"/>
    </source>
</evidence>
<feature type="binding site" evidence="9">
    <location>
        <position position="371"/>
    </location>
    <ligand>
        <name>Zn(2+)</name>
        <dbReference type="ChEBI" id="CHEBI:29105"/>
        <label>1</label>
    </ligand>
</feature>
<feature type="domain" description="PDEase" evidence="13">
    <location>
        <begin position="243"/>
        <end position="575"/>
    </location>
</feature>
<keyword evidence="2" id="KW-0140">cGMP</keyword>
<comment type="pathway">
    <text evidence="5">Purine metabolism; 3',5'-cyclic GMP degradation; GMP from 3',5'-cyclic GMP: step 1/1.</text>
</comment>
<dbReference type="PRINTS" id="PR00387">
    <property type="entry name" value="PDIESTERASE1"/>
</dbReference>
<evidence type="ECO:0000256" key="10">
    <source>
        <dbReference type="RuleBase" id="RU363067"/>
    </source>
</evidence>
<evidence type="ECO:0000256" key="11">
    <source>
        <dbReference type="SAM" id="Coils"/>
    </source>
</evidence>
<feature type="active site" description="Proton donor" evidence="7">
    <location>
        <position position="330"/>
    </location>
</feature>
<evidence type="ECO:0000256" key="6">
    <source>
        <dbReference type="ARBA" id="ARBA00061167"/>
    </source>
</evidence>
<feature type="binding site" evidence="9">
    <location>
        <position position="371"/>
    </location>
    <ligand>
        <name>Zn(2+)</name>
        <dbReference type="ChEBI" id="CHEBI:29105"/>
        <label>2</label>
    </ligand>
</feature>
<feature type="binding site" evidence="8">
    <location>
        <begin position="330"/>
        <end position="334"/>
    </location>
    <ligand>
        <name>AMP</name>
        <dbReference type="ChEBI" id="CHEBI:456215"/>
    </ligand>
</feature>
<keyword evidence="4 10" id="KW-0378">Hydrolase</keyword>
<evidence type="ECO:0000313" key="15">
    <source>
        <dbReference type="Proteomes" id="UP000245119"/>
    </source>
</evidence>
<dbReference type="Pfam" id="PF00233">
    <property type="entry name" value="PDEase_I"/>
    <property type="match status" value="1"/>
</dbReference>
<evidence type="ECO:0000256" key="7">
    <source>
        <dbReference type="PIRSR" id="PIRSR623088-1"/>
    </source>
</evidence>
<dbReference type="Proteomes" id="UP000245119">
    <property type="component" value="Linkage Group LG2"/>
</dbReference>
<feature type="binding site" evidence="9">
    <location>
        <position position="370"/>
    </location>
    <ligand>
        <name>Zn(2+)</name>
        <dbReference type="ChEBI" id="CHEBI:29105"/>
        <label>1</label>
    </ligand>
</feature>
<evidence type="ECO:0000256" key="2">
    <source>
        <dbReference type="ARBA" id="ARBA00022535"/>
    </source>
</evidence>
<accession>A0A2T7PQB2</accession>
<gene>
    <name evidence="14" type="ORF">C0Q70_02579</name>
</gene>
<dbReference type="InterPro" id="IPR003607">
    <property type="entry name" value="HD/PDEase_dom"/>
</dbReference>
<keyword evidence="15" id="KW-1185">Reference proteome</keyword>
<dbReference type="OrthoDB" id="546632at2759"/>
<comment type="similarity">
    <text evidence="6">Belongs to the cyclic nucleotide phosphodiesterase family. PDE9 subfamily.</text>
</comment>
<keyword evidence="11" id="KW-0175">Coiled coil</keyword>
<dbReference type="EMBL" id="PZQS01000002">
    <property type="protein sequence ID" value="PVD35616.1"/>
    <property type="molecule type" value="Genomic_DNA"/>
</dbReference>
<dbReference type="PROSITE" id="PS51845">
    <property type="entry name" value="PDEASE_I_2"/>
    <property type="match status" value="1"/>
</dbReference>
<keyword evidence="3 9" id="KW-0479">Metal-binding</keyword>
<dbReference type="STRING" id="400727.A0A2T7PQB2"/>
<feature type="coiled-coil region" evidence="11">
    <location>
        <begin position="168"/>
        <end position="220"/>
    </location>
</feature>
<evidence type="ECO:0000256" key="8">
    <source>
        <dbReference type="PIRSR" id="PIRSR623088-2"/>
    </source>
</evidence>
<sequence>MLEHGPSSALREYKFIGFGAGAELFRNLFIYCRGFYQVSCSRLHRRGVGGGGKEEKGLISEDAVENEGEVVDEKTVAALSSGHRPDPLSRIEVGSWGVCVGRGWVGGEQSLFKTFRAAAEAGPSDILKLYNTRGNLVNISHALQCNTPDSRYTLEVVAMNYSKDGSLAAKIGLDLETIEARLEEVEKKVYVDNGEMPHTIVDLKKKVEHFKEKLEGVEHLSWLGLFKDMSSGTSRPFWDRRNSQEKMDSYKQRVYEKFMCMSKVQVTEEVQQELKKPTFDNWQWDDSEMLILLRQMYVDLGLVSRFNIQMPTLLRWLFKVYTKYNHVPFHNFKHCFMVSQMMYGLVWLMDLPSKLDPLEILILLTSAICHDLDHPGYNNAYQINARTELALRYNDISPLENHHCAVAFEILESKECNIFAHLPREQFRHIREGMIRCILATDMAKHNEILNTFKSLLPHFDFTDKEHRAVLMMILIKVADISNECRPMEVSEPWLECLLQEFFNQSDMEKLEGLPVAPFMDRDKVTKPSSQIGFIKFVLLPLFEAVGELFPQIDGEVIDPVRRALEYYTDMQKALEEGKKKEKEKDTGPKQNGITSK</sequence>
<comment type="caution">
    <text evidence="14">The sequence shown here is derived from an EMBL/GenBank/DDBJ whole genome shotgun (WGS) entry which is preliminary data.</text>
</comment>